<protein>
    <submittedName>
        <fullName evidence="2">Uncharacterized protein</fullName>
    </submittedName>
</protein>
<dbReference type="KEGG" id="kan:IMCC3317_19100"/>
<dbReference type="AlphaFoldDB" id="A0A7L4ZJ95"/>
<name>A0A7L4ZJ95_9FLAO</name>
<keyword evidence="1" id="KW-0472">Membrane</keyword>
<feature type="transmembrane region" description="Helical" evidence="1">
    <location>
        <begin position="20"/>
        <end position="37"/>
    </location>
</feature>
<accession>A0A7L4ZJ95</accession>
<keyword evidence="3" id="KW-1185">Reference proteome</keyword>
<evidence type="ECO:0000313" key="2">
    <source>
        <dbReference type="EMBL" id="QHI36547.1"/>
    </source>
</evidence>
<evidence type="ECO:0000256" key="1">
    <source>
        <dbReference type="SAM" id="Phobius"/>
    </source>
</evidence>
<sequence>MKPLTKIKFNIQTIGDILKIISLVIGALIAFTAPFIHMCFDKSSEVEVFGYYNARMFCYAIGMPVTLFFSALFVSFSSMFIHIKIFRKIMSIISYMILSISIYYIIWSIWARKDFPKPYYYTSIIILSLISSYLLFLLIKRTTKNTIRLSNIARDLKSLEVESKTINDIANIMPSKDETVTYKAMIDVTGENIGESIKKIDNEINKD</sequence>
<dbReference type="EMBL" id="CP019288">
    <property type="protein sequence ID" value="QHI36547.1"/>
    <property type="molecule type" value="Genomic_DNA"/>
</dbReference>
<reference evidence="2 3" key="1">
    <citation type="journal article" date="2013" name="Int. J. Syst. Evol. Microbiol.">
        <title>Kordia antarctica sp. nov., isolated from Antarctic seawater.</title>
        <authorList>
            <person name="Baek K."/>
            <person name="Choi A."/>
            <person name="Kang I."/>
            <person name="Lee K."/>
            <person name="Cho J.C."/>
        </authorList>
    </citation>
    <scope>NUCLEOTIDE SEQUENCE [LARGE SCALE GENOMIC DNA]</scope>
    <source>
        <strain evidence="2 3">IMCC3317</strain>
    </source>
</reference>
<gene>
    <name evidence="2" type="ORF">IMCC3317_19100</name>
</gene>
<organism evidence="2 3">
    <name type="scientific">Kordia antarctica</name>
    <dbReference type="NCBI Taxonomy" id="1218801"/>
    <lineage>
        <taxon>Bacteria</taxon>
        <taxon>Pseudomonadati</taxon>
        <taxon>Bacteroidota</taxon>
        <taxon>Flavobacteriia</taxon>
        <taxon>Flavobacteriales</taxon>
        <taxon>Flavobacteriaceae</taxon>
        <taxon>Kordia</taxon>
    </lineage>
</organism>
<keyword evidence="1" id="KW-1133">Transmembrane helix</keyword>
<feature type="transmembrane region" description="Helical" evidence="1">
    <location>
        <begin position="119"/>
        <end position="139"/>
    </location>
</feature>
<feature type="transmembrane region" description="Helical" evidence="1">
    <location>
        <begin position="89"/>
        <end position="107"/>
    </location>
</feature>
<evidence type="ECO:0000313" key="3">
    <source>
        <dbReference type="Proteomes" id="UP000464657"/>
    </source>
</evidence>
<feature type="transmembrane region" description="Helical" evidence="1">
    <location>
        <begin position="57"/>
        <end position="77"/>
    </location>
</feature>
<proteinExistence type="predicted"/>
<keyword evidence="1" id="KW-0812">Transmembrane</keyword>
<dbReference type="Proteomes" id="UP000464657">
    <property type="component" value="Chromosome"/>
</dbReference>